<organism evidence="2">
    <name type="scientific">Anopheles sinensis</name>
    <name type="common">Mosquito</name>
    <dbReference type="NCBI Taxonomy" id="74873"/>
    <lineage>
        <taxon>Eukaryota</taxon>
        <taxon>Metazoa</taxon>
        <taxon>Ecdysozoa</taxon>
        <taxon>Arthropoda</taxon>
        <taxon>Hexapoda</taxon>
        <taxon>Insecta</taxon>
        <taxon>Pterygota</taxon>
        <taxon>Neoptera</taxon>
        <taxon>Endopterygota</taxon>
        <taxon>Diptera</taxon>
        <taxon>Nematocera</taxon>
        <taxon>Culicoidea</taxon>
        <taxon>Culicidae</taxon>
        <taxon>Anophelinae</taxon>
        <taxon>Anopheles</taxon>
    </lineage>
</organism>
<dbReference type="EMBL" id="KE525342">
    <property type="protein sequence ID" value="KFB48813.1"/>
    <property type="molecule type" value="Genomic_DNA"/>
</dbReference>
<sequence>MAISPPPPGFYTTYLCVHQTLERTQQTHFPRGINGWFRRQLDSLSGGPLERRAPDGTPGQRVLGFAAIGARTDVDVDVDDNTRSHASSSSSGGGSSSIRLMEGV</sequence>
<dbReference type="AlphaFoldDB" id="A0A084WF19"/>
<evidence type="ECO:0000313" key="3">
    <source>
        <dbReference type="EnsemblMetazoa" id="ASIC017094-PA"/>
    </source>
</evidence>
<dbReference type="GO" id="GO:0016787">
    <property type="term" value="F:hydrolase activity"/>
    <property type="evidence" value="ECO:0007669"/>
    <property type="project" value="UniProtKB-KW"/>
</dbReference>
<feature type="region of interest" description="Disordered" evidence="1">
    <location>
        <begin position="74"/>
        <end position="104"/>
    </location>
</feature>
<reference evidence="2 4" key="1">
    <citation type="journal article" date="2014" name="BMC Genomics">
        <title>Genome sequence of Anopheles sinensis provides insight into genetics basis of mosquito competence for malaria parasites.</title>
        <authorList>
            <person name="Zhou D."/>
            <person name="Zhang D."/>
            <person name="Ding G."/>
            <person name="Shi L."/>
            <person name="Hou Q."/>
            <person name="Ye Y."/>
            <person name="Xu Y."/>
            <person name="Zhou H."/>
            <person name="Xiong C."/>
            <person name="Li S."/>
            <person name="Yu J."/>
            <person name="Hong S."/>
            <person name="Yu X."/>
            <person name="Zou P."/>
            <person name="Chen C."/>
            <person name="Chang X."/>
            <person name="Wang W."/>
            <person name="Lv Y."/>
            <person name="Sun Y."/>
            <person name="Ma L."/>
            <person name="Shen B."/>
            <person name="Zhu C."/>
        </authorList>
    </citation>
    <scope>NUCLEOTIDE SEQUENCE [LARGE SCALE GENOMIC DNA]</scope>
</reference>
<dbReference type="VEuPathDB" id="VectorBase:ASIC017094"/>
<evidence type="ECO:0000256" key="1">
    <source>
        <dbReference type="SAM" id="MobiDB-lite"/>
    </source>
</evidence>
<reference evidence="3" key="2">
    <citation type="submission" date="2020-05" db="UniProtKB">
        <authorList>
            <consortium name="EnsemblMetazoa"/>
        </authorList>
    </citation>
    <scope>IDENTIFICATION</scope>
</reference>
<dbReference type="EMBL" id="ATLV01023287">
    <property type="status" value="NOT_ANNOTATED_CDS"/>
    <property type="molecule type" value="Genomic_DNA"/>
</dbReference>
<dbReference type="Proteomes" id="UP000030765">
    <property type="component" value="Unassembled WGS sequence"/>
</dbReference>
<evidence type="ECO:0000313" key="4">
    <source>
        <dbReference type="Proteomes" id="UP000030765"/>
    </source>
</evidence>
<name>A0A084WF19_ANOSI</name>
<proteinExistence type="predicted"/>
<keyword evidence="2" id="KW-0378">Hydrolase</keyword>
<keyword evidence="4" id="KW-1185">Reference proteome</keyword>
<evidence type="ECO:0000313" key="2">
    <source>
        <dbReference type="EMBL" id="KFB48813.1"/>
    </source>
</evidence>
<dbReference type="EnsemblMetazoa" id="ASIC017094-RA">
    <property type="protein sequence ID" value="ASIC017094-PA"/>
    <property type="gene ID" value="ASIC017094"/>
</dbReference>
<gene>
    <name evidence="2" type="ORF">ZHAS_00017094</name>
</gene>
<protein>
    <submittedName>
        <fullName evidence="2 3">NUDIX hydrolase</fullName>
    </submittedName>
</protein>
<accession>A0A084WF19</accession>